<gene>
    <name evidence="1" type="ORF">MHBO_005205</name>
</gene>
<name>A0ABV2AWH5_9EUKA</name>
<reference evidence="1 2" key="1">
    <citation type="journal article" date="2024" name="BMC Biol.">
        <title>Comparative genomics of Ascetosporea gives new insight into the evolutionary basis for animal parasitism in Rhizaria.</title>
        <authorList>
            <person name="Hiltunen Thoren M."/>
            <person name="Onut-Brannstrom I."/>
            <person name="Alfjorden A."/>
            <person name="Peckova H."/>
            <person name="Swords F."/>
            <person name="Hooper C."/>
            <person name="Holzer A.S."/>
            <person name="Bass D."/>
            <person name="Burki F."/>
        </authorList>
    </citation>
    <scope>NUCLEOTIDE SEQUENCE [LARGE SCALE GENOMIC DNA]</scope>
    <source>
        <strain evidence="1">20-A016</strain>
    </source>
</reference>
<keyword evidence="2" id="KW-1185">Reference proteome</keyword>
<comment type="caution">
    <text evidence="1">The sequence shown here is derived from an EMBL/GenBank/DDBJ whole genome shotgun (WGS) entry which is preliminary data.</text>
</comment>
<feature type="non-terminal residue" evidence="1">
    <location>
        <position position="153"/>
    </location>
</feature>
<sequence>FPYSSGVHFGEGDSNRTRDFVFSVHSLSSQKPSLRRIENTAGNSEKAFARALSDISTKTETNNEAVVCQISSRDLIAIGVKAPSSSIKKEPLYMMVDPSQSFNVKPTLNSIKSMKPICLRLERGEGMYVAKFVRSGDDAYEFSCNFRLISPST</sequence>
<feature type="non-terminal residue" evidence="1">
    <location>
        <position position="1"/>
    </location>
</feature>
<evidence type="ECO:0000313" key="1">
    <source>
        <dbReference type="EMBL" id="MES1923602.1"/>
    </source>
</evidence>
<dbReference type="Proteomes" id="UP001439008">
    <property type="component" value="Unassembled WGS sequence"/>
</dbReference>
<protein>
    <submittedName>
        <fullName evidence="1">Uncharacterized protein</fullName>
    </submittedName>
</protein>
<proteinExistence type="predicted"/>
<accession>A0ABV2AWH5</accession>
<organism evidence="1 2">
    <name type="scientific">Bonamia ostreae</name>
    <dbReference type="NCBI Taxonomy" id="126728"/>
    <lineage>
        <taxon>Eukaryota</taxon>
        <taxon>Sar</taxon>
        <taxon>Rhizaria</taxon>
        <taxon>Endomyxa</taxon>
        <taxon>Ascetosporea</taxon>
        <taxon>Haplosporida</taxon>
        <taxon>Bonamia</taxon>
    </lineage>
</organism>
<evidence type="ECO:0000313" key="2">
    <source>
        <dbReference type="Proteomes" id="UP001439008"/>
    </source>
</evidence>
<dbReference type="EMBL" id="JBDODL010007137">
    <property type="protein sequence ID" value="MES1923602.1"/>
    <property type="molecule type" value="Genomic_DNA"/>
</dbReference>